<evidence type="ECO:0000256" key="3">
    <source>
        <dbReference type="SAM" id="Phobius"/>
    </source>
</evidence>
<proteinExistence type="predicted"/>
<dbReference type="AlphaFoldDB" id="A0A8T2RMM5"/>
<protein>
    <recommendedName>
        <fullName evidence="6">Phospholipase A(2)</fullName>
    </recommendedName>
</protein>
<feature type="transmembrane region" description="Helical" evidence="3">
    <location>
        <begin position="12"/>
        <end position="32"/>
    </location>
</feature>
<name>A0A8T2RMM5_CERRI</name>
<dbReference type="GO" id="GO:0005576">
    <property type="term" value="C:extracellular region"/>
    <property type="evidence" value="ECO:0007669"/>
    <property type="project" value="UniProtKB-SubCell"/>
</dbReference>
<dbReference type="OMA" id="NACESKF"/>
<dbReference type="Proteomes" id="UP000825935">
    <property type="component" value="Chromosome 26"/>
</dbReference>
<comment type="subcellular location">
    <subcellularLocation>
        <location evidence="1">Secreted</location>
    </subcellularLocation>
</comment>
<keyword evidence="3" id="KW-0472">Membrane</keyword>
<accession>A0A8T2RMM5</accession>
<evidence type="ECO:0000313" key="5">
    <source>
        <dbReference type="Proteomes" id="UP000825935"/>
    </source>
</evidence>
<dbReference type="PROSITE" id="PS00118">
    <property type="entry name" value="PA2_HIS"/>
    <property type="match status" value="1"/>
</dbReference>
<dbReference type="Gene3D" id="1.20.90.10">
    <property type="entry name" value="Phospholipase A2 domain"/>
    <property type="match status" value="1"/>
</dbReference>
<evidence type="ECO:0000256" key="2">
    <source>
        <dbReference type="ARBA" id="ARBA00022525"/>
    </source>
</evidence>
<dbReference type="GO" id="GO:0050482">
    <property type="term" value="P:arachidonate secretion"/>
    <property type="evidence" value="ECO:0007669"/>
    <property type="project" value="InterPro"/>
</dbReference>
<dbReference type="EMBL" id="CM035431">
    <property type="protein sequence ID" value="KAH7297221.1"/>
    <property type="molecule type" value="Genomic_DNA"/>
</dbReference>
<dbReference type="OrthoDB" id="1932081at2759"/>
<evidence type="ECO:0000313" key="4">
    <source>
        <dbReference type="EMBL" id="KAH7297221.1"/>
    </source>
</evidence>
<evidence type="ECO:0008006" key="6">
    <source>
        <dbReference type="Google" id="ProtNLM"/>
    </source>
</evidence>
<keyword evidence="3" id="KW-0812">Transmembrane</keyword>
<sequence length="144" mass="16097">MALDVIRQPTYNTTFLVFLSLFMGFFSVGLVMDQSELLSRCSTVCESRFCSFPPLLRYGKYCGVQYSGCPGEEPCDELDACCKIHDDCIGNLNNYLNKTCNHNLLECVEAYRASGEGQFKGNTCNIKDVEFSITIAMKIANHLS</sequence>
<dbReference type="InterPro" id="IPR036444">
    <property type="entry name" value="PLipase_A2_dom_sf"/>
</dbReference>
<dbReference type="GO" id="GO:0004623">
    <property type="term" value="F:phospholipase A2 activity"/>
    <property type="evidence" value="ECO:0007669"/>
    <property type="project" value="InterPro"/>
</dbReference>
<dbReference type="GO" id="GO:0006644">
    <property type="term" value="P:phospholipid metabolic process"/>
    <property type="evidence" value="ECO:0007669"/>
    <property type="project" value="InterPro"/>
</dbReference>
<dbReference type="InterPro" id="IPR033113">
    <property type="entry name" value="PLA2_histidine"/>
</dbReference>
<comment type="caution">
    <text evidence="4">The sequence shown here is derived from an EMBL/GenBank/DDBJ whole genome shotgun (WGS) entry which is preliminary data.</text>
</comment>
<organism evidence="4 5">
    <name type="scientific">Ceratopteris richardii</name>
    <name type="common">Triangle waterfern</name>
    <dbReference type="NCBI Taxonomy" id="49495"/>
    <lineage>
        <taxon>Eukaryota</taxon>
        <taxon>Viridiplantae</taxon>
        <taxon>Streptophyta</taxon>
        <taxon>Embryophyta</taxon>
        <taxon>Tracheophyta</taxon>
        <taxon>Polypodiopsida</taxon>
        <taxon>Polypodiidae</taxon>
        <taxon>Polypodiales</taxon>
        <taxon>Pteridineae</taxon>
        <taxon>Pteridaceae</taxon>
        <taxon>Parkerioideae</taxon>
        <taxon>Ceratopteris</taxon>
    </lineage>
</organism>
<dbReference type="SUPFAM" id="SSF48619">
    <property type="entry name" value="Phospholipase A2, PLA2"/>
    <property type="match status" value="1"/>
</dbReference>
<keyword evidence="3" id="KW-1133">Transmembrane helix</keyword>
<evidence type="ECO:0000256" key="1">
    <source>
        <dbReference type="ARBA" id="ARBA00004613"/>
    </source>
</evidence>
<keyword evidence="5" id="KW-1185">Reference proteome</keyword>
<keyword evidence="2" id="KW-0964">Secreted</keyword>
<gene>
    <name evidence="4" type="ORF">KP509_26G059800</name>
</gene>
<reference evidence="4" key="1">
    <citation type="submission" date="2021-08" db="EMBL/GenBank/DDBJ databases">
        <title>WGS assembly of Ceratopteris richardii.</title>
        <authorList>
            <person name="Marchant D.B."/>
            <person name="Chen G."/>
            <person name="Jenkins J."/>
            <person name="Shu S."/>
            <person name="Leebens-Mack J."/>
            <person name="Grimwood J."/>
            <person name="Schmutz J."/>
            <person name="Soltis P."/>
            <person name="Soltis D."/>
            <person name="Chen Z.-H."/>
        </authorList>
    </citation>
    <scope>NUCLEOTIDE SEQUENCE</scope>
    <source>
        <strain evidence="4">Whitten #5841</strain>
        <tissue evidence="4">Leaf</tissue>
    </source>
</reference>